<protein>
    <submittedName>
        <fullName evidence="6">Type 1 fimbrial protein</fullName>
    </submittedName>
</protein>
<evidence type="ECO:0000256" key="5">
    <source>
        <dbReference type="SAM" id="SignalP"/>
    </source>
</evidence>
<gene>
    <name evidence="6" type="ORF">E4T21_21210</name>
</gene>
<comment type="subcellular location">
    <subcellularLocation>
        <location evidence="1">Fimbrium</location>
    </subcellularLocation>
</comment>
<proteinExistence type="inferred from homology"/>
<dbReference type="Gene3D" id="2.60.40.1090">
    <property type="entry name" value="Fimbrial-type adhesion domain"/>
    <property type="match status" value="1"/>
</dbReference>
<evidence type="ECO:0000313" key="7">
    <source>
        <dbReference type="Proteomes" id="UP000324285"/>
    </source>
</evidence>
<keyword evidence="3 5" id="KW-0732">Signal</keyword>
<sequence>MKLSPKLIMAACCSMVSGSVFAIDGTIDISGTVTDTSCTVTINGGSASSSVVLPTISTASLTTNGAVAGATAFTFNLTECPTTGGARAYFESTNVDSSTGNLVNNSATPAGNTQVQIIDAGGTSIDLRSNENNPFVSFDTSGNANLTYSAQYIAVGGAATPGDVDTQLVYTVEYQ</sequence>
<comment type="similarity">
    <text evidence="2">Belongs to the fimbrial protein family.</text>
</comment>
<dbReference type="SUPFAM" id="SSF49401">
    <property type="entry name" value="Bacterial adhesins"/>
    <property type="match status" value="1"/>
</dbReference>
<keyword evidence="4" id="KW-0281">Fimbrium</keyword>
<evidence type="ECO:0000313" key="6">
    <source>
        <dbReference type="EMBL" id="QEM83806.1"/>
    </source>
</evidence>
<dbReference type="KEGG" id="hbh:E4T21_21210"/>
<evidence type="ECO:0000256" key="3">
    <source>
        <dbReference type="ARBA" id="ARBA00022729"/>
    </source>
</evidence>
<name>A0A5C1NKM9_9GAMM</name>
<dbReference type="GO" id="GO:0009289">
    <property type="term" value="C:pilus"/>
    <property type="evidence" value="ECO:0007669"/>
    <property type="project" value="UniProtKB-SubCell"/>
</dbReference>
<dbReference type="InterPro" id="IPR036937">
    <property type="entry name" value="Adhesion_dom_fimbrial_sf"/>
</dbReference>
<dbReference type="RefSeq" id="WP_149286926.1">
    <property type="nucleotide sequence ID" value="NZ_CP038437.2"/>
</dbReference>
<feature type="signal peptide" evidence="5">
    <location>
        <begin position="1"/>
        <end position="22"/>
    </location>
</feature>
<dbReference type="PANTHER" id="PTHR33420">
    <property type="entry name" value="FIMBRIAL SUBUNIT ELFA-RELATED"/>
    <property type="match status" value="1"/>
</dbReference>
<dbReference type="InterPro" id="IPR008966">
    <property type="entry name" value="Adhesion_dom_sf"/>
</dbReference>
<keyword evidence="7" id="KW-1185">Reference proteome</keyword>
<accession>A0A5C1NKM9</accession>
<dbReference type="InterPro" id="IPR039458">
    <property type="entry name" value="FimA-like"/>
</dbReference>
<dbReference type="OrthoDB" id="6494728at2"/>
<dbReference type="AlphaFoldDB" id="A0A5C1NKM9"/>
<evidence type="ECO:0000256" key="4">
    <source>
        <dbReference type="ARBA" id="ARBA00023263"/>
    </source>
</evidence>
<reference evidence="6" key="1">
    <citation type="submission" date="2021-02" db="EMBL/GenBank/DDBJ databases">
        <title>Strain Y2R2, a novel species of the genus Halomonas.</title>
        <authorList>
            <person name="Huang H."/>
        </authorList>
    </citation>
    <scope>NUCLEOTIDE SEQUENCE</scope>
    <source>
        <strain evidence="6">Y2R2</strain>
    </source>
</reference>
<dbReference type="EMBL" id="CP038437">
    <property type="protein sequence ID" value="QEM83806.1"/>
    <property type="molecule type" value="Genomic_DNA"/>
</dbReference>
<dbReference type="Pfam" id="PF16970">
    <property type="entry name" value="FimA"/>
    <property type="match status" value="1"/>
</dbReference>
<dbReference type="InterPro" id="IPR050263">
    <property type="entry name" value="Bact_Fimbrial_Adh_Pro"/>
</dbReference>
<evidence type="ECO:0000256" key="1">
    <source>
        <dbReference type="ARBA" id="ARBA00004561"/>
    </source>
</evidence>
<evidence type="ECO:0000256" key="2">
    <source>
        <dbReference type="ARBA" id="ARBA00006671"/>
    </source>
</evidence>
<dbReference type="Proteomes" id="UP000324285">
    <property type="component" value="Chromosome"/>
</dbReference>
<feature type="chain" id="PRO_5023116196" evidence="5">
    <location>
        <begin position="23"/>
        <end position="175"/>
    </location>
</feature>
<dbReference type="PANTHER" id="PTHR33420:SF3">
    <property type="entry name" value="FIMBRIAL SUBUNIT ELFA"/>
    <property type="match status" value="1"/>
</dbReference>
<organism evidence="6 7">
    <name type="scientific">Halomonas binhaiensis</name>
    <dbReference type="NCBI Taxonomy" id="2562282"/>
    <lineage>
        <taxon>Bacteria</taxon>
        <taxon>Pseudomonadati</taxon>
        <taxon>Pseudomonadota</taxon>
        <taxon>Gammaproteobacteria</taxon>
        <taxon>Oceanospirillales</taxon>
        <taxon>Halomonadaceae</taxon>
        <taxon>Halomonas</taxon>
    </lineage>
</organism>
<dbReference type="GO" id="GO:0043709">
    <property type="term" value="P:cell adhesion involved in single-species biofilm formation"/>
    <property type="evidence" value="ECO:0007669"/>
    <property type="project" value="TreeGrafter"/>
</dbReference>